<organism evidence="4 5">
    <name type="scientific">Flavisolibacter ginsenosidimutans</name>
    <dbReference type="NCBI Taxonomy" id="661481"/>
    <lineage>
        <taxon>Bacteria</taxon>
        <taxon>Pseudomonadati</taxon>
        <taxon>Bacteroidota</taxon>
        <taxon>Chitinophagia</taxon>
        <taxon>Chitinophagales</taxon>
        <taxon>Chitinophagaceae</taxon>
        <taxon>Flavisolibacter</taxon>
    </lineage>
</organism>
<dbReference type="Gene3D" id="1.50.10.10">
    <property type="match status" value="1"/>
</dbReference>
<dbReference type="EMBL" id="CP042433">
    <property type="protein sequence ID" value="QEC57280.1"/>
    <property type="molecule type" value="Genomic_DNA"/>
</dbReference>
<dbReference type="GO" id="GO:0005975">
    <property type="term" value="P:carbohydrate metabolic process"/>
    <property type="evidence" value="ECO:0007669"/>
    <property type="project" value="InterPro"/>
</dbReference>
<dbReference type="PANTHER" id="PTHR34987">
    <property type="entry name" value="C, PUTATIVE (AFU_ORTHOLOGUE AFUA_3G02880)-RELATED"/>
    <property type="match status" value="1"/>
</dbReference>
<evidence type="ECO:0000259" key="3">
    <source>
        <dbReference type="Pfam" id="PF17390"/>
    </source>
</evidence>
<dbReference type="AlphaFoldDB" id="A0A5B8UMI6"/>
<dbReference type="KEGG" id="fgg:FSB75_15705"/>
<keyword evidence="5" id="KW-1185">Reference proteome</keyword>
<dbReference type="InterPro" id="IPR012341">
    <property type="entry name" value="6hp_glycosidase-like_sf"/>
</dbReference>
<keyword evidence="1" id="KW-0732">Signal</keyword>
<sequence>MRLLGIKNFLLSLSSFCFFLQASAQLPPVFSATQKEKIAKDEISRYYIAPQRIVWTNDSTQGIVTNAQLLLQKGTGQPYFGAQAVCKFINKKGYAGLVLDFGKQIHGGLQITTSQSNRVTRKVRIRFGESVSETMSDVIGDGTTGLEGGATNHHAMRDFIATLPGYGTLEIGNSGFRFARIDLVEADSVLALKEVRAVLKIRDLPYLGSFRCSDERLNQIWLTGAYTVQLNMQDYLWDGIKRDRMVWLGDMHPEIMTISNVFGYNDIVPKSLDFVRDHTPLPNWMNGISAYSMWWVIIQHDWYMFHGRLDYLKQQKAYLLPLLDLFMSKVDAAGKENIYDKSFRFLDWPSSENKGGVHAGLQALMVMTFEKAAVLCDALNETTKAKTCREMVTKMKRYVPDANGSKQAASLMALAGIIPAAKANADVISVGGAKNFSTFFGYYMLQAQAKAGDYETALNNIRSYWGGMLDMGATTFWEDFNLEEAANAGRIDEVVPAGKKDFHRDCGAYCYIGLRRSLCHGWASGPTPWLTENVLGIKVLSPGCKVIKIEPHLGDLGFAEGSFPTPYGVVKVKHTKSADGKIKTEVQAPKEIKITRAEEKTL</sequence>
<dbReference type="PANTHER" id="PTHR34987:SF4">
    <property type="entry name" value="ALPHA-L-RHAMNOSIDASE C-TERMINAL DOMAIN-CONTAINING PROTEIN"/>
    <property type="match status" value="1"/>
</dbReference>
<dbReference type="InterPro" id="IPR035398">
    <property type="entry name" value="Bac_rhamnosid_C"/>
</dbReference>
<feature type="domain" description="Alpha-L-rhamnosidase C-terminal" evidence="3">
    <location>
        <begin position="536"/>
        <end position="592"/>
    </location>
</feature>
<dbReference type="Pfam" id="PF17389">
    <property type="entry name" value="Bac_rhamnosid6H"/>
    <property type="match status" value="1"/>
</dbReference>
<dbReference type="Gene3D" id="2.60.420.10">
    <property type="entry name" value="Maltose phosphorylase, domain 3"/>
    <property type="match status" value="1"/>
</dbReference>
<proteinExistence type="predicted"/>
<dbReference type="OrthoDB" id="9815108at2"/>
<feature type="signal peptide" evidence="1">
    <location>
        <begin position="1"/>
        <end position="24"/>
    </location>
</feature>
<dbReference type="InterPro" id="IPR035396">
    <property type="entry name" value="Bac_rhamnosid6H"/>
</dbReference>
<evidence type="ECO:0000313" key="4">
    <source>
        <dbReference type="EMBL" id="QEC57280.1"/>
    </source>
</evidence>
<gene>
    <name evidence="4" type="ORF">FSB75_15705</name>
</gene>
<dbReference type="InterPro" id="IPR008928">
    <property type="entry name" value="6-hairpin_glycosidase_sf"/>
</dbReference>
<dbReference type="Proteomes" id="UP000321204">
    <property type="component" value="Chromosome"/>
</dbReference>
<dbReference type="Pfam" id="PF17390">
    <property type="entry name" value="Bac_rhamnosid_C"/>
    <property type="match status" value="1"/>
</dbReference>
<accession>A0A5B8UMI6</accession>
<protein>
    <submittedName>
        <fullName evidence="4">Bacterial alpha-L-rhamnosidase</fullName>
    </submittedName>
</protein>
<dbReference type="RefSeq" id="WP_146789429.1">
    <property type="nucleotide sequence ID" value="NZ_BAABIO010000003.1"/>
</dbReference>
<evidence type="ECO:0000256" key="1">
    <source>
        <dbReference type="SAM" id="SignalP"/>
    </source>
</evidence>
<dbReference type="SUPFAM" id="SSF48208">
    <property type="entry name" value="Six-hairpin glycosidases"/>
    <property type="match status" value="1"/>
</dbReference>
<feature type="chain" id="PRO_5023024095" evidence="1">
    <location>
        <begin position="25"/>
        <end position="602"/>
    </location>
</feature>
<reference evidence="4 5" key="1">
    <citation type="journal article" date="2015" name="Int. J. Syst. Evol. Microbiol.">
        <title>Flavisolibacter ginsenosidimutans sp. nov., with ginsenoside-converting activity isolated from soil used for cultivating ginseng.</title>
        <authorList>
            <person name="Zhao Y."/>
            <person name="Liu Q."/>
            <person name="Kang M.S."/>
            <person name="Jin F."/>
            <person name="Yu H."/>
            <person name="Im W.T."/>
        </authorList>
    </citation>
    <scope>NUCLEOTIDE SEQUENCE [LARGE SCALE GENOMIC DNA]</scope>
    <source>
        <strain evidence="4 5">Gsoil 636</strain>
    </source>
</reference>
<evidence type="ECO:0000259" key="2">
    <source>
        <dbReference type="Pfam" id="PF17389"/>
    </source>
</evidence>
<name>A0A5B8UMI6_9BACT</name>
<evidence type="ECO:0000313" key="5">
    <source>
        <dbReference type="Proteomes" id="UP000321204"/>
    </source>
</evidence>
<feature type="domain" description="Alpha-L-rhamnosidase six-hairpin glycosidase" evidence="2">
    <location>
        <begin position="207"/>
        <end position="533"/>
    </location>
</feature>